<protein>
    <submittedName>
        <fullName evidence="3">Uncharacterized protein</fullName>
    </submittedName>
</protein>
<feature type="transmembrane region" description="Helical" evidence="2">
    <location>
        <begin position="38"/>
        <end position="61"/>
    </location>
</feature>
<dbReference type="Proteomes" id="UP001415857">
    <property type="component" value="Unassembled WGS sequence"/>
</dbReference>
<evidence type="ECO:0000256" key="2">
    <source>
        <dbReference type="SAM" id="Phobius"/>
    </source>
</evidence>
<organism evidence="3 4">
    <name type="scientific">Liquidambar formosana</name>
    <name type="common">Formosan gum</name>
    <dbReference type="NCBI Taxonomy" id="63359"/>
    <lineage>
        <taxon>Eukaryota</taxon>
        <taxon>Viridiplantae</taxon>
        <taxon>Streptophyta</taxon>
        <taxon>Embryophyta</taxon>
        <taxon>Tracheophyta</taxon>
        <taxon>Spermatophyta</taxon>
        <taxon>Magnoliopsida</taxon>
        <taxon>eudicotyledons</taxon>
        <taxon>Gunneridae</taxon>
        <taxon>Pentapetalae</taxon>
        <taxon>Saxifragales</taxon>
        <taxon>Altingiaceae</taxon>
        <taxon>Liquidambar</taxon>
    </lineage>
</organism>
<proteinExistence type="predicted"/>
<keyword evidence="4" id="KW-1185">Reference proteome</keyword>
<keyword evidence="2" id="KW-0812">Transmembrane</keyword>
<dbReference type="AlphaFoldDB" id="A0AAP0RR89"/>
<comment type="caution">
    <text evidence="3">The sequence shown here is derived from an EMBL/GenBank/DDBJ whole genome shotgun (WGS) entry which is preliminary data.</text>
</comment>
<feature type="region of interest" description="Disordered" evidence="1">
    <location>
        <begin position="228"/>
        <end position="250"/>
    </location>
</feature>
<feature type="region of interest" description="Disordered" evidence="1">
    <location>
        <begin position="66"/>
        <end position="150"/>
    </location>
</feature>
<dbReference type="EMBL" id="JBBPBK010000007">
    <property type="protein sequence ID" value="KAK9280894.1"/>
    <property type="molecule type" value="Genomic_DNA"/>
</dbReference>
<evidence type="ECO:0000313" key="3">
    <source>
        <dbReference type="EMBL" id="KAK9280894.1"/>
    </source>
</evidence>
<accession>A0AAP0RR89</accession>
<feature type="region of interest" description="Disordered" evidence="1">
    <location>
        <begin position="183"/>
        <end position="202"/>
    </location>
</feature>
<keyword evidence="2" id="KW-1133">Transmembrane helix</keyword>
<evidence type="ECO:0000256" key="1">
    <source>
        <dbReference type="SAM" id="MobiDB-lite"/>
    </source>
</evidence>
<evidence type="ECO:0000313" key="4">
    <source>
        <dbReference type="Proteomes" id="UP001415857"/>
    </source>
</evidence>
<feature type="compositionally biased region" description="Pro residues" evidence="1">
    <location>
        <begin position="1"/>
        <end position="25"/>
    </location>
</feature>
<gene>
    <name evidence="3" type="ORF">L1049_003785</name>
</gene>
<sequence length="315" mass="33417">MDDTTPPPPDDTAPPPMDDTAPPLPVEFYSPPARPSPVWLGVGIGMGGIILLVAVGVLIILRRRRKRRRRREHGLVTSSGIPPQGPKDDPLAGSPQHCQPNTPPPPDNIVAMMPKPTPPPGIALNTKLSPGRVFTSPATSSNLGSEKPPPSLSLGISLGFTKSAFTYEELAMATDGFSDANLLGQDDPLAGSPQHWQPNTPPPDNVVAMMPKPTPPPGIALNTRLSPGRVLTSPATSNNLGSKKPPPSLSPGISFGFTKSTFTYEELAMATDGVLEVIYSLDEKEGVGILSWDEKQGELMQKGRIDAKAEFVRIA</sequence>
<reference evidence="3 4" key="1">
    <citation type="journal article" date="2024" name="Plant J.">
        <title>Genome sequences and population genomics reveal climatic adaptation and genomic divergence between two closely related sweetgum species.</title>
        <authorList>
            <person name="Xu W.Q."/>
            <person name="Ren C.Q."/>
            <person name="Zhang X.Y."/>
            <person name="Comes H.P."/>
            <person name="Liu X.H."/>
            <person name="Li Y.G."/>
            <person name="Kettle C.J."/>
            <person name="Jalonen R."/>
            <person name="Gaisberger H."/>
            <person name="Ma Y.Z."/>
            <person name="Qiu Y.X."/>
        </authorList>
    </citation>
    <scope>NUCLEOTIDE SEQUENCE [LARGE SCALE GENOMIC DNA]</scope>
    <source>
        <strain evidence="3">Hangzhou</strain>
    </source>
</reference>
<name>A0AAP0RR89_LIQFO</name>
<keyword evidence="2" id="KW-0472">Membrane</keyword>
<feature type="region of interest" description="Disordered" evidence="1">
    <location>
        <begin position="1"/>
        <end position="29"/>
    </location>
</feature>